<comment type="function">
    <text evidence="5">In the cytoplasm, catalyzes the conversion of glucose-6-phosphate to fructose-6-phosphate, the second step in glycolysis, and the reverse reaction during gluconeogenesis.</text>
</comment>
<dbReference type="InterPro" id="IPR018189">
    <property type="entry name" value="Phosphoglucose_isomerase_CS"/>
</dbReference>
<proteinExistence type="inferred from homology"/>
<evidence type="ECO:0000313" key="7">
    <source>
        <dbReference type="EMBL" id="KAF9523746.1"/>
    </source>
</evidence>
<comment type="pathway">
    <text evidence="6">Carbohydrate degradation; glycolysis; D-glyceraldehyde 3-phosphate and glycerone phosphate from D-glucose: step 2/4.</text>
</comment>
<evidence type="ECO:0000256" key="6">
    <source>
        <dbReference type="RuleBase" id="RU000612"/>
    </source>
</evidence>
<dbReference type="AlphaFoldDB" id="A0A9P6E728"/>
<keyword evidence="3 6" id="KW-0324">Glycolysis</keyword>
<dbReference type="Gene3D" id="1.10.1390.10">
    <property type="match status" value="1"/>
</dbReference>
<evidence type="ECO:0000256" key="3">
    <source>
        <dbReference type="ARBA" id="ARBA00023152"/>
    </source>
</evidence>
<gene>
    <name evidence="7" type="ORF">CPB83DRAFT_839492</name>
</gene>
<comment type="caution">
    <text evidence="7">The sequence shown here is derived from an EMBL/GenBank/DDBJ whole genome shotgun (WGS) entry which is preliminary data.</text>
</comment>
<keyword evidence="8" id="KW-1185">Reference proteome</keyword>
<dbReference type="PRINTS" id="PR00662">
    <property type="entry name" value="G6PISOMERASE"/>
</dbReference>
<keyword evidence="2 6" id="KW-0312">Gluconeogenesis</keyword>
<accession>A0A9P6E728</accession>
<name>A0A9P6E728_9AGAR</name>
<sequence>MWLNSVRFKPPKLLTSLPAYQTLQSIYTTQKSTPTLTLRSLFDKDPQRFEKLSRAYESTYGPPTQLLVDLSKNLINDDVLKALLQLAKEAGVEEQRDRMFAGEHINTSEDRAVLHTALRTKVFEGNRPSTSVMFPLMTPSTLGALISMYEHKIFTQGVVWGVNLFDQMGVELGKVLAKNILKQLGKPEDVKDMIVRLVKFYWQLALGFSF</sequence>
<dbReference type="CDD" id="cd05016">
    <property type="entry name" value="SIS_PGI_2"/>
    <property type="match status" value="1"/>
</dbReference>
<dbReference type="GO" id="GO:0097367">
    <property type="term" value="F:carbohydrate derivative binding"/>
    <property type="evidence" value="ECO:0007669"/>
    <property type="project" value="InterPro"/>
</dbReference>
<dbReference type="GO" id="GO:0005829">
    <property type="term" value="C:cytosol"/>
    <property type="evidence" value="ECO:0007669"/>
    <property type="project" value="TreeGrafter"/>
</dbReference>
<dbReference type="InterPro" id="IPR023096">
    <property type="entry name" value="G6P_Isomerase_C"/>
</dbReference>
<dbReference type="SUPFAM" id="SSF53697">
    <property type="entry name" value="SIS domain"/>
    <property type="match status" value="2"/>
</dbReference>
<evidence type="ECO:0000256" key="1">
    <source>
        <dbReference type="ARBA" id="ARBA00011952"/>
    </source>
</evidence>
<dbReference type="Gene3D" id="3.40.50.10490">
    <property type="entry name" value="Glucose-6-phosphate isomerase like protein, domain 1"/>
    <property type="match status" value="2"/>
</dbReference>
<reference evidence="7" key="1">
    <citation type="submission" date="2020-11" db="EMBL/GenBank/DDBJ databases">
        <authorList>
            <consortium name="DOE Joint Genome Institute"/>
            <person name="Ahrendt S."/>
            <person name="Riley R."/>
            <person name="Andreopoulos W."/>
            <person name="Labutti K."/>
            <person name="Pangilinan J."/>
            <person name="Ruiz-Duenas F.J."/>
            <person name="Barrasa J.M."/>
            <person name="Sanchez-Garcia M."/>
            <person name="Camarero S."/>
            <person name="Miyauchi S."/>
            <person name="Serrano A."/>
            <person name="Linde D."/>
            <person name="Babiker R."/>
            <person name="Drula E."/>
            <person name="Ayuso-Fernandez I."/>
            <person name="Pacheco R."/>
            <person name="Padilla G."/>
            <person name="Ferreira P."/>
            <person name="Barriuso J."/>
            <person name="Kellner H."/>
            <person name="Castanera R."/>
            <person name="Alfaro M."/>
            <person name="Ramirez L."/>
            <person name="Pisabarro A.G."/>
            <person name="Kuo A."/>
            <person name="Tritt A."/>
            <person name="Lipzen A."/>
            <person name="He G."/>
            <person name="Yan M."/>
            <person name="Ng V."/>
            <person name="Cullen D."/>
            <person name="Martin F."/>
            <person name="Rosso M.-N."/>
            <person name="Henrissat B."/>
            <person name="Hibbett D."/>
            <person name="Martinez A.T."/>
            <person name="Grigoriev I.V."/>
        </authorList>
    </citation>
    <scope>NUCLEOTIDE SEQUENCE</scope>
    <source>
        <strain evidence="7">CBS 506.95</strain>
    </source>
</reference>
<dbReference type="PROSITE" id="PS00174">
    <property type="entry name" value="P_GLUCOSE_ISOMERASE_2"/>
    <property type="match status" value="1"/>
</dbReference>
<dbReference type="PANTHER" id="PTHR11469">
    <property type="entry name" value="GLUCOSE-6-PHOSPHATE ISOMERASE"/>
    <property type="match status" value="1"/>
</dbReference>
<dbReference type="Proteomes" id="UP000807306">
    <property type="component" value="Unassembled WGS sequence"/>
</dbReference>
<dbReference type="EC" id="5.3.1.9" evidence="1 6"/>
<dbReference type="GO" id="GO:0051156">
    <property type="term" value="P:glucose 6-phosphate metabolic process"/>
    <property type="evidence" value="ECO:0007669"/>
    <property type="project" value="TreeGrafter"/>
</dbReference>
<dbReference type="GO" id="GO:0004347">
    <property type="term" value="F:glucose-6-phosphate isomerase activity"/>
    <property type="evidence" value="ECO:0007669"/>
    <property type="project" value="UniProtKB-EC"/>
</dbReference>
<dbReference type="GO" id="GO:0006094">
    <property type="term" value="P:gluconeogenesis"/>
    <property type="evidence" value="ECO:0007669"/>
    <property type="project" value="UniProtKB-KW"/>
</dbReference>
<evidence type="ECO:0000256" key="2">
    <source>
        <dbReference type="ARBA" id="ARBA00022432"/>
    </source>
</evidence>
<dbReference type="PROSITE" id="PS51463">
    <property type="entry name" value="P_GLUCOSE_ISOMERASE_3"/>
    <property type="match status" value="1"/>
</dbReference>
<keyword evidence="4 6" id="KW-0413">Isomerase</keyword>
<dbReference type="GO" id="GO:0006096">
    <property type="term" value="P:glycolytic process"/>
    <property type="evidence" value="ECO:0007669"/>
    <property type="project" value="UniProtKB-KW"/>
</dbReference>
<evidence type="ECO:0000256" key="5">
    <source>
        <dbReference type="ARBA" id="ARBA00024178"/>
    </source>
</evidence>
<comment type="catalytic activity">
    <reaction evidence="6">
        <text>alpha-D-glucose 6-phosphate = beta-D-fructose 6-phosphate</text>
        <dbReference type="Rhea" id="RHEA:11816"/>
        <dbReference type="ChEBI" id="CHEBI:57634"/>
        <dbReference type="ChEBI" id="CHEBI:58225"/>
        <dbReference type="EC" id="5.3.1.9"/>
    </reaction>
</comment>
<evidence type="ECO:0000313" key="8">
    <source>
        <dbReference type="Proteomes" id="UP000807306"/>
    </source>
</evidence>
<dbReference type="OrthoDB" id="5831190at2759"/>
<dbReference type="InterPro" id="IPR046348">
    <property type="entry name" value="SIS_dom_sf"/>
</dbReference>
<evidence type="ECO:0000256" key="4">
    <source>
        <dbReference type="ARBA" id="ARBA00023235"/>
    </source>
</evidence>
<protein>
    <recommendedName>
        <fullName evidence="1 6">Glucose-6-phosphate isomerase</fullName>
        <ecNumber evidence="1 6">5.3.1.9</ecNumber>
    </recommendedName>
</protein>
<comment type="similarity">
    <text evidence="6">Belongs to the GPI family.</text>
</comment>
<dbReference type="PANTHER" id="PTHR11469:SF1">
    <property type="entry name" value="GLUCOSE-6-PHOSPHATE ISOMERASE"/>
    <property type="match status" value="1"/>
</dbReference>
<dbReference type="InterPro" id="IPR035482">
    <property type="entry name" value="SIS_PGI_2"/>
</dbReference>
<dbReference type="Pfam" id="PF00342">
    <property type="entry name" value="PGI"/>
    <property type="match status" value="1"/>
</dbReference>
<dbReference type="InterPro" id="IPR001672">
    <property type="entry name" value="G6P_Isomerase"/>
</dbReference>
<dbReference type="GO" id="GO:0048029">
    <property type="term" value="F:monosaccharide binding"/>
    <property type="evidence" value="ECO:0007669"/>
    <property type="project" value="TreeGrafter"/>
</dbReference>
<organism evidence="7 8">
    <name type="scientific">Crepidotus variabilis</name>
    <dbReference type="NCBI Taxonomy" id="179855"/>
    <lineage>
        <taxon>Eukaryota</taxon>
        <taxon>Fungi</taxon>
        <taxon>Dikarya</taxon>
        <taxon>Basidiomycota</taxon>
        <taxon>Agaricomycotina</taxon>
        <taxon>Agaricomycetes</taxon>
        <taxon>Agaricomycetidae</taxon>
        <taxon>Agaricales</taxon>
        <taxon>Agaricineae</taxon>
        <taxon>Crepidotaceae</taxon>
        <taxon>Crepidotus</taxon>
    </lineage>
</organism>
<dbReference type="EMBL" id="MU157911">
    <property type="protein sequence ID" value="KAF9523746.1"/>
    <property type="molecule type" value="Genomic_DNA"/>
</dbReference>